<keyword evidence="3" id="KW-1185">Reference proteome</keyword>
<name>A0A5B7YAY5_9ALTE</name>
<dbReference type="Proteomes" id="UP000304912">
    <property type="component" value="Chromosome"/>
</dbReference>
<dbReference type="OrthoDB" id="9128719at2"/>
<organism evidence="2 3">
    <name type="scientific">Salinimonas iocasae</name>
    <dbReference type="NCBI Taxonomy" id="2572577"/>
    <lineage>
        <taxon>Bacteria</taxon>
        <taxon>Pseudomonadati</taxon>
        <taxon>Pseudomonadota</taxon>
        <taxon>Gammaproteobacteria</taxon>
        <taxon>Alteromonadales</taxon>
        <taxon>Alteromonadaceae</taxon>
        <taxon>Alteromonas/Salinimonas group</taxon>
        <taxon>Salinimonas</taxon>
    </lineage>
</organism>
<dbReference type="InterPro" id="IPR046748">
    <property type="entry name" value="HipA_2"/>
</dbReference>
<dbReference type="KEGG" id="salk:FBQ74_03800"/>
<gene>
    <name evidence="2" type="ORF">FBQ74_03800</name>
</gene>
<dbReference type="RefSeq" id="WP_139755397.1">
    <property type="nucleotide sequence ID" value="NZ_CP039852.1"/>
</dbReference>
<dbReference type="AlphaFoldDB" id="A0A5B7YAY5"/>
<evidence type="ECO:0000313" key="2">
    <source>
        <dbReference type="EMBL" id="QCZ92648.1"/>
    </source>
</evidence>
<evidence type="ECO:0000259" key="1">
    <source>
        <dbReference type="Pfam" id="PF20613"/>
    </source>
</evidence>
<evidence type="ECO:0000313" key="3">
    <source>
        <dbReference type="Proteomes" id="UP000304912"/>
    </source>
</evidence>
<dbReference type="Pfam" id="PF20613">
    <property type="entry name" value="HipA_2"/>
    <property type="match status" value="1"/>
</dbReference>
<feature type="domain" description="HipA-like kinase" evidence="1">
    <location>
        <begin position="45"/>
        <end position="167"/>
    </location>
</feature>
<proteinExistence type="predicted"/>
<protein>
    <recommendedName>
        <fullName evidence="1">HipA-like kinase domain-containing protein</fullName>
    </recommendedName>
</protein>
<sequence>MEQIEIGIMLPGAIKFNDDNVNPTWKAHIQTHKEAVVGFVKLVEFRKVYVECVCAVIGRELGLPIPKPILVKVPHESLPDEVPKSSFTIGFASQDAEYPSFRRYFNSNSQEAINSLINFSKALDISVFDEWIGNWDRNIGNILFDGKDEYYFIDHENAIDRKLNSDAPASRNQILEQLASSLSEFEKYKSNRISQTNITPTYEGLPFSLVSEKTLGGLYLSDDEVVSVIQFLEERLSSLKELVNDRWGFQQQELSL</sequence>
<accession>A0A5B7YAY5</accession>
<reference evidence="2 3" key="1">
    <citation type="submission" date="2019-04" db="EMBL/GenBank/DDBJ databases">
        <title>Salinimonas iocasae sp. nov., a halophilic bacterium isolated from the outer tube casing of tubeworms in Okinawa Trough.</title>
        <authorList>
            <person name="Zhang H."/>
            <person name="Wang H."/>
            <person name="Li C."/>
        </authorList>
    </citation>
    <scope>NUCLEOTIDE SEQUENCE [LARGE SCALE GENOMIC DNA]</scope>
    <source>
        <strain evidence="2 3">KX18D6</strain>
    </source>
</reference>
<dbReference type="EMBL" id="CP039852">
    <property type="protein sequence ID" value="QCZ92648.1"/>
    <property type="molecule type" value="Genomic_DNA"/>
</dbReference>